<dbReference type="InterPro" id="IPR001781">
    <property type="entry name" value="Znf_LIM"/>
</dbReference>
<evidence type="ECO:0000313" key="7">
    <source>
        <dbReference type="Proteomes" id="UP000276133"/>
    </source>
</evidence>
<name>A0A3M7QAN3_BRAPC</name>
<dbReference type="PANTHER" id="PTHR24216">
    <property type="entry name" value="PAXILLIN-RELATED"/>
    <property type="match status" value="1"/>
</dbReference>
<keyword evidence="7" id="KW-1185">Reference proteome</keyword>
<dbReference type="OrthoDB" id="15567at2759"/>
<evidence type="ECO:0000256" key="3">
    <source>
        <dbReference type="ARBA" id="ARBA00023038"/>
    </source>
</evidence>
<dbReference type="Pfam" id="PF00412">
    <property type="entry name" value="LIM"/>
    <property type="match status" value="3"/>
</dbReference>
<accession>A0A3M7QAN3</accession>
<feature type="domain" description="LIM zinc-binding" evidence="5">
    <location>
        <begin position="107"/>
        <end position="164"/>
    </location>
</feature>
<evidence type="ECO:0000259" key="5">
    <source>
        <dbReference type="PROSITE" id="PS50023"/>
    </source>
</evidence>
<evidence type="ECO:0000313" key="6">
    <source>
        <dbReference type="EMBL" id="RNA08466.1"/>
    </source>
</evidence>
<dbReference type="SMART" id="SM00132">
    <property type="entry name" value="LIM"/>
    <property type="match status" value="3"/>
</dbReference>
<keyword evidence="3 4" id="KW-0440">LIM domain</keyword>
<dbReference type="PROSITE" id="PS50023">
    <property type="entry name" value="LIM_DOMAIN_2"/>
    <property type="match status" value="3"/>
</dbReference>
<dbReference type="CDD" id="cd09339">
    <property type="entry name" value="LIM4_Paxillin_like"/>
    <property type="match status" value="1"/>
</dbReference>
<dbReference type="SUPFAM" id="SSF57716">
    <property type="entry name" value="Glucocorticoid receptor-like (DNA-binding domain)"/>
    <property type="match status" value="3"/>
</dbReference>
<feature type="domain" description="LIM zinc-binding" evidence="5">
    <location>
        <begin position="1"/>
        <end position="46"/>
    </location>
</feature>
<dbReference type="STRING" id="10195.A0A3M7QAN3"/>
<gene>
    <name evidence="6" type="ORF">BpHYR1_002894</name>
</gene>
<evidence type="ECO:0000256" key="4">
    <source>
        <dbReference type="PROSITE-ProRule" id="PRU00125"/>
    </source>
</evidence>
<reference evidence="6 7" key="1">
    <citation type="journal article" date="2018" name="Sci. Rep.">
        <title>Genomic signatures of local adaptation to the degree of environmental predictability in rotifers.</title>
        <authorList>
            <person name="Franch-Gras L."/>
            <person name="Hahn C."/>
            <person name="Garcia-Roger E.M."/>
            <person name="Carmona M.J."/>
            <person name="Serra M."/>
            <person name="Gomez A."/>
        </authorList>
    </citation>
    <scope>NUCLEOTIDE SEQUENCE [LARGE SCALE GENOMIC DNA]</scope>
    <source>
        <strain evidence="6">HYR1</strain>
    </source>
</reference>
<evidence type="ECO:0000256" key="2">
    <source>
        <dbReference type="ARBA" id="ARBA00022833"/>
    </source>
</evidence>
<dbReference type="EMBL" id="REGN01006738">
    <property type="protein sequence ID" value="RNA08466.1"/>
    <property type="molecule type" value="Genomic_DNA"/>
</dbReference>
<keyword evidence="1 4" id="KW-0479">Metal-binding</keyword>
<dbReference type="PANTHER" id="PTHR24216:SF8">
    <property type="entry name" value="PAXILLIN, ISOFORM F"/>
    <property type="match status" value="1"/>
</dbReference>
<dbReference type="CDD" id="cd08368">
    <property type="entry name" value="LIM"/>
    <property type="match status" value="1"/>
</dbReference>
<dbReference type="GO" id="GO:0070161">
    <property type="term" value="C:anchoring junction"/>
    <property type="evidence" value="ECO:0007669"/>
    <property type="project" value="UniProtKB-ARBA"/>
</dbReference>
<keyword evidence="2 4" id="KW-0862">Zinc</keyword>
<dbReference type="Proteomes" id="UP000276133">
    <property type="component" value="Unassembled WGS sequence"/>
</dbReference>
<evidence type="ECO:0000256" key="1">
    <source>
        <dbReference type="ARBA" id="ARBA00022723"/>
    </source>
</evidence>
<dbReference type="FunFam" id="2.10.110.10:FF:000009">
    <property type="entry name" value="Paxillin isoform 1"/>
    <property type="match status" value="1"/>
</dbReference>
<protein>
    <submittedName>
        <fullName evidence="6">Paxillin isoform X2</fullName>
    </submittedName>
</protein>
<dbReference type="GO" id="GO:0046872">
    <property type="term" value="F:metal ion binding"/>
    <property type="evidence" value="ECO:0007669"/>
    <property type="project" value="UniProtKB-KW"/>
</dbReference>
<dbReference type="Gene3D" id="2.10.110.10">
    <property type="entry name" value="Cysteine Rich Protein"/>
    <property type="match status" value="3"/>
</dbReference>
<sequence length="164" mass="19227">MLTALSKTWHLKCFVCFSCKKLLNDESFLEIENSAYCKDCYVSNMAPKCKRCSKAIIENFISALNGYWHPHCFVCQECAMPFNSSCFFEYADMPYCEFHYHQKRGSLCSTCQAPINGRCITALNKKFHPEHFTCSYCLKQLSKGTFRENNERPFCHQCYKKLFF</sequence>
<comment type="caution">
    <text evidence="6">The sequence shown here is derived from an EMBL/GenBank/DDBJ whole genome shotgun (WGS) entry which is preliminary data.</text>
</comment>
<organism evidence="6 7">
    <name type="scientific">Brachionus plicatilis</name>
    <name type="common">Marine rotifer</name>
    <name type="synonym">Brachionus muelleri</name>
    <dbReference type="NCBI Taxonomy" id="10195"/>
    <lineage>
        <taxon>Eukaryota</taxon>
        <taxon>Metazoa</taxon>
        <taxon>Spiralia</taxon>
        <taxon>Gnathifera</taxon>
        <taxon>Rotifera</taxon>
        <taxon>Eurotatoria</taxon>
        <taxon>Monogononta</taxon>
        <taxon>Pseudotrocha</taxon>
        <taxon>Ploima</taxon>
        <taxon>Brachionidae</taxon>
        <taxon>Brachionus</taxon>
    </lineage>
</organism>
<dbReference type="PROSITE" id="PS00478">
    <property type="entry name" value="LIM_DOMAIN_1"/>
    <property type="match status" value="2"/>
</dbReference>
<feature type="domain" description="LIM zinc-binding" evidence="5">
    <location>
        <begin position="47"/>
        <end position="106"/>
    </location>
</feature>
<proteinExistence type="predicted"/>
<dbReference type="AlphaFoldDB" id="A0A3M7QAN3"/>